<feature type="region of interest" description="Disordered" evidence="1">
    <location>
        <begin position="1"/>
        <end position="27"/>
    </location>
</feature>
<comment type="caution">
    <text evidence="2">The sequence shown here is derived from an EMBL/GenBank/DDBJ whole genome shotgun (WGS) entry which is preliminary data.</text>
</comment>
<dbReference type="RefSeq" id="XP_070884529.1">
    <property type="nucleotide sequence ID" value="XM_071025161.1"/>
</dbReference>
<evidence type="ECO:0000256" key="1">
    <source>
        <dbReference type="SAM" id="MobiDB-lite"/>
    </source>
</evidence>
<organism evidence="2 3">
    <name type="scientific">Aspergillus lucknowensis</name>
    <dbReference type="NCBI Taxonomy" id="176173"/>
    <lineage>
        <taxon>Eukaryota</taxon>
        <taxon>Fungi</taxon>
        <taxon>Dikarya</taxon>
        <taxon>Ascomycota</taxon>
        <taxon>Pezizomycotina</taxon>
        <taxon>Eurotiomycetes</taxon>
        <taxon>Eurotiomycetidae</taxon>
        <taxon>Eurotiales</taxon>
        <taxon>Aspergillaceae</taxon>
        <taxon>Aspergillus</taxon>
        <taxon>Aspergillus subgen. Nidulantes</taxon>
    </lineage>
</organism>
<dbReference type="Proteomes" id="UP001610432">
    <property type="component" value="Unassembled WGS sequence"/>
</dbReference>
<dbReference type="GeneID" id="98140233"/>
<sequence length="359" mass="40299">MENLSGLEQRREDPGVPSSPSDPPWLVNWKKVAPQGVKGWPKFAQIEGAQDRAHLLQDRLIRLMQLATFNANSSQPRTFDANAIQRCIDMLQDIFVPQDDSGGPLPLSPLSRFETIGESSRANKPFNPPDSEERGRKTARTITSRTYGDHALAVVLAAREGSQLLPSQLRQEEPLRTTSPGTRGRASRKIAKVDRKLKMAELDEGLKAINAGLMKYGNETREIHGYLREQHQRLLSENDKLKKENKMLLAYHTEDTVAREALHGTVRELQVYIDSWKARHDPVGQQKSSVSSRLLGKRKADTSAIEPLLDGIKSFMSGWKDAEDEFLSREKARGFKKDLRQSQITTTLSIGPVGNESDR</sequence>
<gene>
    <name evidence="2" type="ORF">BJX67DRAFT_178947</name>
</gene>
<accession>A0ABR4LLZ2</accession>
<name>A0ABR4LLZ2_9EURO</name>
<keyword evidence="3" id="KW-1185">Reference proteome</keyword>
<evidence type="ECO:0000313" key="2">
    <source>
        <dbReference type="EMBL" id="KAL2865550.1"/>
    </source>
</evidence>
<reference evidence="2 3" key="1">
    <citation type="submission" date="2024-07" db="EMBL/GenBank/DDBJ databases">
        <title>Section-level genome sequencing and comparative genomics of Aspergillus sections Usti and Cavernicolus.</title>
        <authorList>
            <consortium name="Lawrence Berkeley National Laboratory"/>
            <person name="Nybo J.L."/>
            <person name="Vesth T.C."/>
            <person name="Theobald S."/>
            <person name="Frisvad J.C."/>
            <person name="Larsen T.O."/>
            <person name="Kjaerboelling I."/>
            <person name="Rothschild-Mancinelli K."/>
            <person name="Lyhne E.K."/>
            <person name="Kogle M.E."/>
            <person name="Barry K."/>
            <person name="Clum A."/>
            <person name="Na H."/>
            <person name="Ledsgaard L."/>
            <person name="Lin J."/>
            <person name="Lipzen A."/>
            <person name="Kuo A."/>
            <person name="Riley R."/>
            <person name="Mondo S."/>
            <person name="Labutti K."/>
            <person name="Haridas S."/>
            <person name="Pangalinan J."/>
            <person name="Salamov A.A."/>
            <person name="Simmons B.A."/>
            <person name="Magnuson J.K."/>
            <person name="Chen J."/>
            <person name="Drula E."/>
            <person name="Henrissat B."/>
            <person name="Wiebenga A."/>
            <person name="Lubbers R.J."/>
            <person name="Gomes A.C."/>
            <person name="Macurrencykelacurrency M.R."/>
            <person name="Stajich J."/>
            <person name="Grigoriev I.V."/>
            <person name="Mortensen U.H."/>
            <person name="De Vries R.P."/>
            <person name="Baker S.E."/>
            <person name="Andersen M.R."/>
        </authorList>
    </citation>
    <scope>NUCLEOTIDE SEQUENCE [LARGE SCALE GENOMIC DNA]</scope>
    <source>
        <strain evidence="2 3">CBS 449.75</strain>
    </source>
</reference>
<protein>
    <submittedName>
        <fullName evidence="2">Uncharacterized protein</fullName>
    </submittedName>
</protein>
<dbReference type="EMBL" id="JBFXLQ010000031">
    <property type="protein sequence ID" value="KAL2865550.1"/>
    <property type="molecule type" value="Genomic_DNA"/>
</dbReference>
<proteinExistence type="predicted"/>
<evidence type="ECO:0000313" key="3">
    <source>
        <dbReference type="Proteomes" id="UP001610432"/>
    </source>
</evidence>
<feature type="region of interest" description="Disordered" evidence="1">
    <location>
        <begin position="117"/>
        <end position="141"/>
    </location>
</feature>